<dbReference type="Gene3D" id="2.60.120.10">
    <property type="entry name" value="Jelly Rolls"/>
    <property type="match status" value="1"/>
</dbReference>
<evidence type="ECO:0000313" key="3">
    <source>
        <dbReference type="Proteomes" id="UP000270296"/>
    </source>
</evidence>
<gene>
    <name evidence="2" type="ORF">SBAD_LOCUS10128</name>
</gene>
<dbReference type="InterPro" id="IPR018490">
    <property type="entry name" value="cNMP-bd_dom_sf"/>
</dbReference>
<feature type="domain" description="Cyclic nucleotide-binding" evidence="1">
    <location>
        <begin position="63"/>
        <end position="128"/>
    </location>
</feature>
<dbReference type="InterPro" id="IPR000595">
    <property type="entry name" value="cNMP-bd_dom"/>
</dbReference>
<dbReference type="PANTHER" id="PTHR23011:SF28">
    <property type="entry name" value="CYCLIC NUCLEOTIDE-BINDING DOMAIN CONTAINING PROTEIN"/>
    <property type="match status" value="1"/>
</dbReference>
<dbReference type="Proteomes" id="UP000270296">
    <property type="component" value="Unassembled WGS sequence"/>
</dbReference>
<dbReference type="WBParaSite" id="SBAD_0001049101-mRNA-1">
    <property type="protein sequence ID" value="SBAD_0001049101-mRNA-1"/>
    <property type="gene ID" value="SBAD_0001049101"/>
</dbReference>
<dbReference type="SMART" id="SM00100">
    <property type="entry name" value="cNMP"/>
    <property type="match status" value="1"/>
</dbReference>
<dbReference type="AlphaFoldDB" id="A0A183J2N0"/>
<proteinExistence type="predicted"/>
<accession>A0A183J2N0</accession>
<dbReference type="CDD" id="cd00038">
    <property type="entry name" value="CAP_ED"/>
    <property type="match status" value="1"/>
</dbReference>
<dbReference type="SUPFAM" id="SSF51206">
    <property type="entry name" value="cAMP-binding domain-like"/>
    <property type="match status" value="1"/>
</dbReference>
<dbReference type="InterPro" id="IPR014710">
    <property type="entry name" value="RmlC-like_jellyroll"/>
</dbReference>
<dbReference type="EMBL" id="UZAM01013649">
    <property type="protein sequence ID" value="VDP29169.1"/>
    <property type="molecule type" value="Genomic_DNA"/>
</dbReference>
<evidence type="ECO:0000313" key="2">
    <source>
        <dbReference type="EMBL" id="VDP29169.1"/>
    </source>
</evidence>
<dbReference type="OrthoDB" id="21144at2759"/>
<keyword evidence="3" id="KW-1185">Reference proteome</keyword>
<dbReference type="PROSITE" id="PS50042">
    <property type="entry name" value="CNMP_BINDING_3"/>
    <property type="match status" value="1"/>
</dbReference>
<reference evidence="2 3" key="2">
    <citation type="submission" date="2018-11" db="EMBL/GenBank/DDBJ databases">
        <authorList>
            <consortium name="Pathogen Informatics"/>
        </authorList>
    </citation>
    <scope>NUCLEOTIDE SEQUENCE [LARGE SCALE GENOMIC DNA]</scope>
</reference>
<name>A0A183J2N0_9BILA</name>
<sequence>MVSIVLGLPEGNVDSDEDDESCPSGGSYMELHDNVRECLEKDPSERCCEDIHVLLDFMQNMPAFANLPMCVRRELCCKMVFAIVDKAGTVVMKNGEQLDSWSVIVNGEVEVTLPNGQKKSYHLGDSFGVKPVADPQYHVGEMRTVVDDCQFVLMAQADYVRIMLKVPENFQRHTDSAGEIISETERRYAIVGLCFLLRFAGVGV</sequence>
<evidence type="ECO:0000313" key="4">
    <source>
        <dbReference type="WBParaSite" id="SBAD_0001049101-mRNA-1"/>
    </source>
</evidence>
<dbReference type="PANTHER" id="PTHR23011">
    <property type="entry name" value="CYCLIC NUCLEOTIDE-BINDING DOMAIN CONTAINING PROTEIN"/>
    <property type="match status" value="1"/>
</dbReference>
<protein>
    <submittedName>
        <fullName evidence="4">Cyclic nucleotide-binding domain-containing protein</fullName>
    </submittedName>
</protein>
<evidence type="ECO:0000259" key="1">
    <source>
        <dbReference type="PROSITE" id="PS50042"/>
    </source>
</evidence>
<reference evidence="4" key="1">
    <citation type="submission" date="2016-06" db="UniProtKB">
        <authorList>
            <consortium name="WormBaseParasite"/>
        </authorList>
    </citation>
    <scope>IDENTIFICATION</scope>
</reference>
<organism evidence="4">
    <name type="scientific">Soboliphyme baturini</name>
    <dbReference type="NCBI Taxonomy" id="241478"/>
    <lineage>
        <taxon>Eukaryota</taxon>
        <taxon>Metazoa</taxon>
        <taxon>Ecdysozoa</taxon>
        <taxon>Nematoda</taxon>
        <taxon>Enoplea</taxon>
        <taxon>Dorylaimia</taxon>
        <taxon>Dioctophymatida</taxon>
        <taxon>Dioctophymatoidea</taxon>
        <taxon>Soboliphymatidae</taxon>
        <taxon>Soboliphyme</taxon>
    </lineage>
</organism>